<comment type="caution">
    <text evidence="11">The sequence shown here is derived from an EMBL/GenBank/DDBJ whole genome shotgun (WGS) entry which is preliminary data.</text>
</comment>
<feature type="domain" description="Glycoside hydrolase family 42 N-terminal" evidence="9">
    <location>
        <begin position="38"/>
        <end position="410"/>
    </location>
</feature>
<evidence type="ECO:0000256" key="4">
    <source>
        <dbReference type="ARBA" id="ARBA00022801"/>
    </source>
</evidence>
<evidence type="ECO:0000259" key="9">
    <source>
        <dbReference type="Pfam" id="PF02449"/>
    </source>
</evidence>
<dbReference type="Proteomes" id="UP000029052">
    <property type="component" value="Unassembled WGS sequence"/>
</dbReference>
<proteinExistence type="inferred from homology"/>
<name>A0A087BE05_9BIFI</name>
<feature type="active site" description="Nucleophile" evidence="7">
    <location>
        <position position="333"/>
    </location>
</feature>
<reference evidence="11 12" key="1">
    <citation type="submission" date="2014-03" db="EMBL/GenBank/DDBJ databases">
        <title>Genomics of Bifidobacteria.</title>
        <authorList>
            <person name="Ventura M."/>
            <person name="Milani C."/>
            <person name="Lugli G.A."/>
        </authorList>
    </citation>
    <scope>NUCLEOTIDE SEQUENCE [LARGE SCALE GENOMIC DNA]</scope>
    <source>
        <strain evidence="11 12">LMG 11591</strain>
    </source>
</reference>
<dbReference type="eggNOG" id="COG1874">
    <property type="taxonomic scope" value="Bacteria"/>
</dbReference>
<dbReference type="InterPro" id="IPR029062">
    <property type="entry name" value="Class_I_gatase-like"/>
</dbReference>
<evidence type="ECO:0000313" key="11">
    <source>
        <dbReference type="EMBL" id="KFI69255.1"/>
    </source>
</evidence>
<dbReference type="GO" id="GO:0009341">
    <property type="term" value="C:beta-galactosidase complex"/>
    <property type="evidence" value="ECO:0007669"/>
    <property type="project" value="InterPro"/>
</dbReference>
<dbReference type="SUPFAM" id="SSF52317">
    <property type="entry name" value="Class I glutamine amidotransferase-like"/>
    <property type="match status" value="1"/>
</dbReference>
<dbReference type="PIRSF" id="PIRSF001084">
    <property type="entry name" value="B-galactosidase"/>
    <property type="match status" value="1"/>
</dbReference>
<evidence type="ECO:0000256" key="2">
    <source>
        <dbReference type="ARBA" id="ARBA00005940"/>
    </source>
</evidence>
<evidence type="ECO:0000313" key="12">
    <source>
        <dbReference type="Proteomes" id="UP000029052"/>
    </source>
</evidence>
<dbReference type="GO" id="GO:0004565">
    <property type="term" value="F:beta-galactosidase activity"/>
    <property type="evidence" value="ECO:0007669"/>
    <property type="project" value="UniProtKB-EC"/>
</dbReference>
<evidence type="ECO:0000256" key="6">
    <source>
        <dbReference type="PIRNR" id="PIRNR001084"/>
    </source>
</evidence>
<dbReference type="Gene3D" id="3.40.50.880">
    <property type="match status" value="1"/>
</dbReference>
<evidence type="ECO:0000256" key="1">
    <source>
        <dbReference type="ARBA" id="ARBA00001412"/>
    </source>
</evidence>
<evidence type="ECO:0000259" key="10">
    <source>
        <dbReference type="Pfam" id="PF08532"/>
    </source>
</evidence>
<dbReference type="InterPro" id="IPR013738">
    <property type="entry name" value="Beta_galactosidase_Trimer"/>
</dbReference>
<accession>A0A087BE05</accession>
<keyword evidence="4 6" id="KW-0378">Hydrolase</keyword>
<dbReference type="AlphaFoldDB" id="A0A087BE05"/>
<feature type="active site" description="Proton donor" evidence="7">
    <location>
        <position position="174"/>
    </location>
</feature>
<comment type="similarity">
    <text evidence="2 6">Belongs to the glycosyl hydrolase 42 family.</text>
</comment>
<dbReference type="SUPFAM" id="SSF51445">
    <property type="entry name" value="(Trans)glycosidases"/>
    <property type="match status" value="1"/>
</dbReference>
<keyword evidence="12" id="KW-1185">Reference proteome</keyword>
<evidence type="ECO:0000256" key="5">
    <source>
        <dbReference type="ARBA" id="ARBA00023295"/>
    </source>
</evidence>
<feature type="domain" description="Beta-galactosidase trimerisation" evidence="10">
    <location>
        <begin position="425"/>
        <end position="627"/>
    </location>
</feature>
<dbReference type="EMBL" id="JGZB01000002">
    <property type="protein sequence ID" value="KFI69255.1"/>
    <property type="molecule type" value="Genomic_DNA"/>
</dbReference>
<dbReference type="InterPro" id="IPR003476">
    <property type="entry name" value="Glyco_hydro_42"/>
</dbReference>
<dbReference type="PANTHER" id="PTHR36447:SF1">
    <property type="entry name" value="BETA-GALACTOSIDASE GANA"/>
    <property type="match status" value="1"/>
</dbReference>
<organism evidence="11 12">
    <name type="scientific">Bifidobacterium magnum</name>
    <dbReference type="NCBI Taxonomy" id="1692"/>
    <lineage>
        <taxon>Bacteria</taxon>
        <taxon>Bacillati</taxon>
        <taxon>Actinomycetota</taxon>
        <taxon>Actinomycetes</taxon>
        <taxon>Bifidobacteriales</taxon>
        <taxon>Bifidobacteriaceae</taxon>
        <taxon>Bifidobacterium</taxon>
    </lineage>
</organism>
<feature type="binding site" evidence="8">
    <location>
        <position position="341"/>
    </location>
    <ligand>
        <name>substrate</name>
    </ligand>
</feature>
<dbReference type="PANTHER" id="PTHR36447">
    <property type="entry name" value="BETA-GALACTOSIDASE GANA"/>
    <property type="match status" value="1"/>
</dbReference>
<keyword evidence="5 6" id="KW-0326">Glycosidase</keyword>
<comment type="catalytic activity">
    <reaction evidence="1 6">
        <text>Hydrolysis of terminal non-reducing beta-D-galactose residues in beta-D-galactosides.</text>
        <dbReference type="EC" id="3.2.1.23"/>
    </reaction>
</comment>
<dbReference type="RefSeq" id="WP_022859631.1">
    <property type="nucleotide sequence ID" value="NZ_JGZB01000002.1"/>
</dbReference>
<dbReference type="Gene3D" id="3.20.20.80">
    <property type="entry name" value="Glycosidases"/>
    <property type="match status" value="1"/>
</dbReference>
<evidence type="ECO:0000256" key="7">
    <source>
        <dbReference type="PIRSR" id="PIRSR001084-1"/>
    </source>
</evidence>
<feature type="binding site" evidence="8">
    <location>
        <position position="173"/>
    </location>
    <ligand>
        <name>substrate</name>
    </ligand>
</feature>
<evidence type="ECO:0000256" key="3">
    <source>
        <dbReference type="ARBA" id="ARBA00012756"/>
    </source>
</evidence>
<sequence length="700" mass="78759">MQHADNWPLGHGPNAQRREFRWPQLLTADGKGIAYGGDYNPDQWPESVWDDDIRLMKKAHVNVVALGIFSWDKLQPTEYEWDFTWLDTIIDKLGSNGISVDLASMTATAPMWLYEKYPEVLPVEANGDVINAGSRQSWSAESPIFKRFALEVCKRLAERYKDNPYVTAWHIGNEYGWNQRHDYSKNSEDAFRRWCKRKYGTIDALNEAWGTAFWSQHLNSFSEVLVPRHMGADSMVNPAQQLDYERFGSDSIKEFYKAERDMIESICPDKPITTNFMVSTDQCVMDYADWSDEVDFVSNDHYFTAGRTHVDELACSDSLVSGFANGRPWYLMEHSTSAVQWKPLNARKRHGEMTRDALEHVALGADAICFFQWRQSRSGAETFHSAMVPHAGEDSKLFREVCELGATLEALSKAGVQGSEVMAGDTAILFDADCEWMTRCETLPSMQLNHFHAVRDWYYAFLDAGARADVVPLRGDWSAYRTIVMPTMVNISEQAARRVREFVCAGGRVIIDYATGLMDENFHAALGGYPGMLRDIAGVRSEEVVILGEADGEPDALQLDSGATVRLWANDVTSVGEGAQVLARYVGPEAQDMELDDVPAIVQHPFGEGVSWYIGCDLSVEAKAKFLCEHVTGQPQEAPSIIHTVRGDEHATYHFYLARDKKAHTITFEGEPVVAFRARTDANSAQLERSGMLVTKIARK</sequence>
<dbReference type="STRING" id="1692.BMAGN_1022"/>
<evidence type="ECO:0000256" key="8">
    <source>
        <dbReference type="PIRSR" id="PIRSR001084-2"/>
    </source>
</evidence>
<dbReference type="CDD" id="cd03143">
    <property type="entry name" value="A4_beta-galactosidase_middle_domain"/>
    <property type="match status" value="1"/>
</dbReference>
<dbReference type="GO" id="GO:0005975">
    <property type="term" value="P:carbohydrate metabolic process"/>
    <property type="evidence" value="ECO:0007669"/>
    <property type="project" value="InterPro"/>
</dbReference>
<protein>
    <recommendedName>
        <fullName evidence="3 6">Beta-galactosidase</fullName>
        <shortName evidence="6">Beta-gal</shortName>
        <ecNumber evidence="3 6">3.2.1.23</ecNumber>
    </recommendedName>
</protein>
<dbReference type="Pfam" id="PF08532">
    <property type="entry name" value="Glyco_hydro_42M"/>
    <property type="match status" value="1"/>
</dbReference>
<dbReference type="InterPro" id="IPR017853">
    <property type="entry name" value="GH"/>
</dbReference>
<gene>
    <name evidence="11" type="ORF">BMAGN_1022</name>
</gene>
<feature type="binding site" evidence="8">
    <location>
        <position position="135"/>
    </location>
    <ligand>
        <name>substrate</name>
    </ligand>
</feature>
<dbReference type="InterPro" id="IPR013529">
    <property type="entry name" value="Glyco_hydro_42_N"/>
</dbReference>
<dbReference type="EC" id="3.2.1.23" evidence="3 6"/>
<dbReference type="Pfam" id="PF02449">
    <property type="entry name" value="Glyco_hydro_42"/>
    <property type="match status" value="1"/>
</dbReference>